<accession>A0A6L6PF66</accession>
<reference evidence="6 7" key="1">
    <citation type="submission" date="2019-11" db="EMBL/GenBank/DDBJ databases">
        <title>Type strains purchased from KCTC, JCM and DSMZ.</title>
        <authorList>
            <person name="Lu H."/>
        </authorList>
    </citation>
    <scope>NUCLEOTIDE SEQUENCE [LARGE SCALE GENOMIC DNA]</scope>
    <source>
        <strain evidence="6 7">KCTC 22382</strain>
    </source>
</reference>
<dbReference type="SUPFAM" id="SSF53850">
    <property type="entry name" value="Periplasmic binding protein-like II"/>
    <property type="match status" value="1"/>
</dbReference>
<dbReference type="SUPFAM" id="SSF46785">
    <property type="entry name" value="Winged helix' DNA-binding domain"/>
    <property type="match status" value="1"/>
</dbReference>
<dbReference type="EMBL" id="WNKY01000004">
    <property type="protein sequence ID" value="MTV37217.1"/>
    <property type="molecule type" value="Genomic_DNA"/>
</dbReference>
<dbReference type="GO" id="GO:0003700">
    <property type="term" value="F:DNA-binding transcription factor activity"/>
    <property type="evidence" value="ECO:0007669"/>
    <property type="project" value="InterPro"/>
</dbReference>
<organism evidence="6 7">
    <name type="scientific">Duganella radicis</name>
    <dbReference type="NCBI Taxonomy" id="551988"/>
    <lineage>
        <taxon>Bacteria</taxon>
        <taxon>Pseudomonadati</taxon>
        <taxon>Pseudomonadota</taxon>
        <taxon>Betaproteobacteria</taxon>
        <taxon>Burkholderiales</taxon>
        <taxon>Oxalobacteraceae</taxon>
        <taxon>Telluria group</taxon>
        <taxon>Duganella</taxon>
    </lineage>
</organism>
<dbReference type="PRINTS" id="PR00039">
    <property type="entry name" value="HTHLYSR"/>
</dbReference>
<keyword evidence="2" id="KW-0805">Transcription regulation</keyword>
<evidence type="ECO:0000313" key="7">
    <source>
        <dbReference type="Proteomes" id="UP000475582"/>
    </source>
</evidence>
<proteinExistence type="inferred from homology"/>
<keyword evidence="4" id="KW-0804">Transcription</keyword>
<dbReference type="InterPro" id="IPR050389">
    <property type="entry name" value="LysR-type_TF"/>
</dbReference>
<dbReference type="Proteomes" id="UP000475582">
    <property type="component" value="Unassembled WGS sequence"/>
</dbReference>
<keyword evidence="7" id="KW-1185">Reference proteome</keyword>
<evidence type="ECO:0000256" key="3">
    <source>
        <dbReference type="ARBA" id="ARBA00023125"/>
    </source>
</evidence>
<evidence type="ECO:0000256" key="2">
    <source>
        <dbReference type="ARBA" id="ARBA00023015"/>
    </source>
</evidence>
<dbReference type="InterPro" id="IPR005119">
    <property type="entry name" value="LysR_subst-bd"/>
</dbReference>
<gene>
    <name evidence="6" type="ORF">GM676_06440</name>
</gene>
<keyword evidence="3" id="KW-0238">DNA-binding</keyword>
<dbReference type="Pfam" id="PF00126">
    <property type="entry name" value="HTH_1"/>
    <property type="match status" value="1"/>
</dbReference>
<comment type="caution">
    <text evidence="6">The sequence shown here is derived from an EMBL/GenBank/DDBJ whole genome shotgun (WGS) entry which is preliminary data.</text>
</comment>
<protein>
    <submittedName>
        <fullName evidence="6">LysR family transcriptional regulator</fullName>
    </submittedName>
</protein>
<dbReference type="Gene3D" id="3.40.190.10">
    <property type="entry name" value="Periplasmic binding protein-like II"/>
    <property type="match status" value="2"/>
</dbReference>
<evidence type="ECO:0000256" key="4">
    <source>
        <dbReference type="ARBA" id="ARBA00023163"/>
    </source>
</evidence>
<dbReference type="Pfam" id="PF03466">
    <property type="entry name" value="LysR_substrate"/>
    <property type="match status" value="1"/>
</dbReference>
<dbReference type="InterPro" id="IPR037402">
    <property type="entry name" value="YidZ_PBP2"/>
</dbReference>
<dbReference type="PANTHER" id="PTHR30118">
    <property type="entry name" value="HTH-TYPE TRANSCRIPTIONAL REGULATOR LEUO-RELATED"/>
    <property type="match status" value="1"/>
</dbReference>
<dbReference type="GO" id="GO:0003677">
    <property type="term" value="F:DNA binding"/>
    <property type="evidence" value="ECO:0007669"/>
    <property type="project" value="UniProtKB-KW"/>
</dbReference>
<evidence type="ECO:0000259" key="5">
    <source>
        <dbReference type="PROSITE" id="PS50931"/>
    </source>
</evidence>
<feature type="domain" description="HTH lysR-type" evidence="5">
    <location>
        <begin position="6"/>
        <end position="63"/>
    </location>
</feature>
<dbReference type="AlphaFoldDB" id="A0A6L6PF66"/>
<dbReference type="PANTHER" id="PTHR30118:SF15">
    <property type="entry name" value="TRANSCRIPTIONAL REGULATORY PROTEIN"/>
    <property type="match status" value="1"/>
</dbReference>
<dbReference type="InterPro" id="IPR000847">
    <property type="entry name" value="LysR_HTH_N"/>
</dbReference>
<sequence>MHISKVDLNLFIVLEAIYTEGSITRASQKMNLTQPAISHALNRLRQLFDDPLFERQGHVMVATPLARSIIEPVRRALRGFEVTLSGAARFDAASSERGFSLAVRDVLEASVLPPLMAGIAHEAPSATLNTLQVSRRELESELAAGTLDAAIDVLLPLSNDIRRAQLAGDKTVVLVRRGHPLVKRRALSLETYLQLEHIQTSSRRRGPGLEDVQLSRQGLQRRIRLRCQHYFAACRVVSETDLALTMPERLARIVNQQFNNQILPVPLDMPSLDVYLYWHANVDIDPANTWLRTQVTTAMQAGT</sequence>
<comment type="similarity">
    <text evidence="1">Belongs to the LysR transcriptional regulatory family.</text>
</comment>
<evidence type="ECO:0000313" key="6">
    <source>
        <dbReference type="EMBL" id="MTV37217.1"/>
    </source>
</evidence>
<evidence type="ECO:0000256" key="1">
    <source>
        <dbReference type="ARBA" id="ARBA00009437"/>
    </source>
</evidence>
<dbReference type="PROSITE" id="PS50931">
    <property type="entry name" value="HTH_LYSR"/>
    <property type="match status" value="1"/>
</dbReference>
<dbReference type="Gene3D" id="1.10.10.10">
    <property type="entry name" value="Winged helix-like DNA-binding domain superfamily/Winged helix DNA-binding domain"/>
    <property type="match status" value="1"/>
</dbReference>
<name>A0A6L6PF66_9BURK</name>
<dbReference type="CDD" id="cd08417">
    <property type="entry name" value="PBP2_Nitroaromatics_like"/>
    <property type="match status" value="1"/>
</dbReference>
<dbReference type="InterPro" id="IPR036390">
    <property type="entry name" value="WH_DNA-bd_sf"/>
</dbReference>
<dbReference type="RefSeq" id="WP_371866132.1">
    <property type="nucleotide sequence ID" value="NZ_WNKY01000004.1"/>
</dbReference>
<dbReference type="InterPro" id="IPR036388">
    <property type="entry name" value="WH-like_DNA-bd_sf"/>
</dbReference>